<evidence type="ECO:0000259" key="2">
    <source>
        <dbReference type="Pfam" id="PF00534"/>
    </source>
</evidence>
<evidence type="ECO:0000256" key="1">
    <source>
        <dbReference type="ARBA" id="ARBA00022679"/>
    </source>
</evidence>
<keyword evidence="1" id="KW-0808">Transferase</keyword>
<dbReference type="Proteomes" id="UP000004705">
    <property type="component" value="Chromosome"/>
</dbReference>
<feature type="domain" description="Glycosyl transferase family 1" evidence="2">
    <location>
        <begin position="201"/>
        <end position="290"/>
    </location>
</feature>
<dbReference type="InterPro" id="IPR001296">
    <property type="entry name" value="Glyco_trans_1"/>
</dbReference>
<gene>
    <name evidence="3" type="ORF">SacazDRAFT_03996</name>
</gene>
<protein>
    <submittedName>
        <fullName evidence="3">Glycosyltransferase</fullName>
    </submittedName>
</protein>
<evidence type="ECO:0000313" key="4">
    <source>
        <dbReference type="Proteomes" id="UP000004705"/>
    </source>
</evidence>
<dbReference type="HOGENOM" id="CLU_075562_0_0_11"/>
<dbReference type="SUPFAM" id="SSF53756">
    <property type="entry name" value="UDP-Glycosyltransferase/glycogen phosphorylase"/>
    <property type="match status" value="1"/>
</dbReference>
<proteinExistence type="predicted"/>
<dbReference type="PANTHER" id="PTHR45947:SF3">
    <property type="entry name" value="SULFOQUINOVOSYL TRANSFERASE SQD2"/>
    <property type="match status" value="1"/>
</dbReference>
<dbReference type="AlphaFoldDB" id="H8GCS9"/>
<organism evidence="3 4">
    <name type="scientific">Saccharomonospora azurea NA-128</name>
    <dbReference type="NCBI Taxonomy" id="882081"/>
    <lineage>
        <taxon>Bacteria</taxon>
        <taxon>Bacillati</taxon>
        <taxon>Actinomycetota</taxon>
        <taxon>Actinomycetes</taxon>
        <taxon>Pseudonocardiales</taxon>
        <taxon>Pseudonocardiaceae</taxon>
        <taxon>Saccharomonospora</taxon>
    </lineage>
</organism>
<dbReference type="Pfam" id="PF00534">
    <property type="entry name" value="Glycos_transf_1"/>
    <property type="match status" value="1"/>
</dbReference>
<dbReference type="PANTHER" id="PTHR45947">
    <property type="entry name" value="SULFOQUINOVOSYL TRANSFERASE SQD2"/>
    <property type="match status" value="1"/>
</dbReference>
<name>H8GCS9_9PSEU</name>
<evidence type="ECO:0000313" key="3">
    <source>
        <dbReference type="EMBL" id="EHY90852.1"/>
    </source>
</evidence>
<dbReference type="OrthoDB" id="9794513at2"/>
<keyword evidence="4" id="KW-1185">Reference proteome</keyword>
<dbReference type="EMBL" id="CM001466">
    <property type="protein sequence ID" value="EHY90852.1"/>
    <property type="molecule type" value="Genomic_DNA"/>
</dbReference>
<dbReference type="GO" id="GO:0016757">
    <property type="term" value="F:glycosyltransferase activity"/>
    <property type="evidence" value="ECO:0007669"/>
    <property type="project" value="InterPro"/>
</dbReference>
<dbReference type="RefSeq" id="WP_005444425.1">
    <property type="nucleotide sequence ID" value="NZ_CM001466.1"/>
</dbReference>
<sequence>MELLVWHVHGSWTTAFVQGKHSYLLPTVDDRGPWGRGRYGRPWPDSAVEVVPGELRERDVDAVVLQRPEEIELTRRWLGREPGADLPAVYVEHNTPREHAATSRHPLADQRDIPLVHVTHYNELMWDNGIAPTVVIDHGIVDPGHRYTGELARAAVLINEPVRRGRVVGTDLLPVIARAAPVDLYGIGVTDLDVPGVTPVGDLASDDLHSEMATRRVYVHTARWTSLGLSLLEAMHLGMPVAAVASAEAATAVPPDAGLVSTDVDDLASTVSTLCADPDLATRMGKSAREYALAHFGLPAFLRRWDALLDSLAP</sequence>
<dbReference type="InterPro" id="IPR050194">
    <property type="entry name" value="Glycosyltransferase_grp1"/>
</dbReference>
<dbReference type="Gene3D" id="3.40.50.2000">
    <property type="entry name" value="Glycogen Phosphorylase B"/>
    <property type="match status" value="1"/>
</dbReference>
<accession>H8GCS9</accession>
<reference evidence="3 4" key="1">
    <citation type="journal article" date="2012" name="Stand. Genomic Sci.">
        <title>Genome sequence of the soil bacterium Saccharomonospora azurea type strain (NA-128(T)).</title>
        <authorList>
            <person name="Klenk H.P."/>
            <person name="Held B."/>
            <person name="Lucas S."/>
            <person name="Lapidus A."/>
            <person name="Copeland A."/>
            <person name="Hammon N."/>
            <person name="Pitluck S."/>
            <person name="Goodwin L.A."/>
            <person name="Han C."/>
            <person name="Tapia R."/>
            <person name="Brambilla E.M."/>
            <person name="Potter G."/>
            <person name="Land M."/>
            <person name="Ivanova N."/>
            <person name="Rohde M."/>
            <person name="Goker M."/>
            <person name="Detter J.C."/>
            <person name="Kyrpides N.C."/>
            <person name="Woyke T."/>
        </authorList>
    </citation>
    <scope>NUCLEOTIDE SEQUENCE [LARGE SCALE GENOMIC DNA]</scope>
    <source>
        <strain evidence="3 4">NA-128</strain>
    </source>
</reference>